<evidence type="ECO:0008006" key="3">
    <source>
        <dbReference type="Google" id="ProtNLM"/>
    </source>
</evidence>
<gene>
    <name evidence="1" type="ORF">PMAYCL1PPCAC_20438</name>
</gene>
<comment type="caution">
    <text evidence="1">The sequence shown here is derived from an EMBL/GenBank/DDBJ whole genome shotgun (WGS) entry which is preliminary data.</text>
</comment>
<evidence type="ECO:0000313" key="1">
    <source>
        <dbReference type="EMBL" id="GMR50243.1"/>
    </source>
</evidence>
<dbReference type="AlphaFoldDB" id="A0AAN5CT44"/>
<accession>A0AAN5CT44</accession>
<feature type="non-terminal residue" evidence="1">
    <location>
        <position position="1"/>
    </location>
</feature>
<name>A0AAN5CT44_9BILA</name>
<feature type="non-terminal residue" evidence="1">
    <location>
        <position position="195"/>
    </location>
</feature>
<organism evidence="1 2">
    <name type="scientific">Pristionchus mayeri</name>
    <dbReference type="NCBI Taxonomy" id="1317129"/>
    <lineage>
        <taxon>Eukaryota</taxon>
        <taxon>Metazoa</taxon>
        <taxon>Ecdysozoa</taxon>
        <taxon>Nematoda</taxon>
        <taxon>Chromadorea</taxon>
        <taxon>Rhabditida</taxon>
        <taxon>Rhabditina</taxon>
        <taxon>Diplogasteromorpha</taxon>
        <taxon>Diplogasteroidea</taxon>
        <taxon>Neodiplogasteridae</taxon>
        <taxon>Pristionchus</taxon>
    </lineage>
</organism>
<dbReference type="EMBL" id="BTRK01000004">
    <property type="protein sequence ID" value="GMR50243.1"/>
    <property type="molecule type" value="Genomic_DNA"/>
</dbReference>
<evidence type="ECO:0000313" key="2">
    <source>
        <dbReference type="Proteomes" id="UP001328107"/>
    </source>
</evidence>
<protein>
    <recommendedName>
        <fullName evidence="3">Peptidase</fullName>
    </recommendedName>
</protein>
<reference evidence="2" key="1">
    <citation type="submission" date="2022-10" db="EMBL/GenBank/DDBJ databases">
        <title>Genome assembly of Pristionchus species.</title>
        <authorList>
            <person name="Yoshida K."/>
            <person name="Sommer R.J."/>
        </authorList>
    </citation>
    <scope>NUCLEOTIDE SEQUENCE [LARGE SCALE GENOMIC DNA]</scope>
    <source>
        <strain evidence="2">RS5460</strain>
    </source>
</reference>
<keyword evidence="2" id="KW-1185">Reference proteome</keyword>
<sequence>VATHMVANNAVLVGVNIDHDELCAFGEANIPASTVPAPRPTASPYVGGEMRNKTDAEFAYVSIAGQGAALGDVSARAVQEVLLVWLGSQVTRPGLESINTGALEGITNKYSPSSVTCSAMYFEGEGLIQFHIEAPISYVRFLVKDVVNLLKNFKIDNLKEIKKVAKEKIITMNKTRKPRVAAIERAMEIFAGVEK</sequence>
<dbReference type="Proteomes" id="UP001328107">
    <property type="component" value="Unassembled WGS sequence"/>
</dbReference>
<proteinExistence type="predicted"/>